<reference evidence="5 6" key="1">
    <citation type="submission" date="2024-07" db="EMBL/GenBank/DDBJ databases">
        <title>Novosphingobium kalidii RD2P27.</title>
        <authorList>
            <person name="Sun J.-Q."/>
        </authorList>
    </citation>
    <scope>NUCLEOTIDE SEQUENCE [LARGE SCALE GENOMIC DNA]</scope>
    <source>
        <strain evidence="5 6">RD2P27</strain>
    </source>
</reference>
<dbReference type="PANTHER" id="PTHR43630:SF2">
    <property type="entry name" value="GLYCOSYLTRANSFERASE"/>
    <property type="match status" value="1"/>
</dbReference>
<comment type="similarity">
    <text evidence="1">Belongs to the glycosyltransferase 2 family. WaaE/KdtX subfamily.</text>
</comment>
<evidence type="ECO:0000256" key="1">
    <source>
        <dbReference type="ARBA" id="ARBA00038494"/>
    </source>
</evidence>
<evidence type="ECO:0000259" key="4">
    <source>
        <dbReference type="Pfam" id="PF00535"/>
    </source>
</evidence>
<name>A0ABV2D015_9SPHN</name>
<keyword evidence="5" id="KW-0808">Transferase</keyword>
<protein>
    <submittedName>
        <fullName evidence="5">Glycosyltransferase</fullName>
        <ecNumber evidence="5">2.4.-.-</ecNumber>
    </submittedName>
</protein>
<keyword evidence="3" id="KW-1133">Transmembrane helix</keyword>
<evidence type="ECO:0000256" key="2">
    <source>
        <dbReference type="SAM" id="MobiDB-lite"/>
    </source>
</evidence>
<dbReference type="InterPro" id="IPR001173">
    <property type="entry name" value="Glyco_trans_2-like"/>
</dbReference>
<dbReference type="GO" id="GO:0016757">
    <property type="term" value="F:glycosyltransferase activity"/>
    <property type="evidence" value="ECO:0007669"/>
    <property type="project" value="UniProtKB-KW"/>
</dbReference>
<feature type="compositionally biased region" description="Polar residues" evidence="2">
    <location>
        <begin position="326"/>
        <end position="336"/>
    </location>
</feature>
<comment type="caution">
    <text evidence="5">The sequence shown here is derived from an EMBL/GenBank/DDBJ whole genome shotgun (WGS) entry which is preliminary data.</text>
</comment>
<dbReference type="EC" id="2.4.-.-" evidence="5"/>
<gene>
    <name evidence="5" type="ORF">ABVV53_06905</name>
</gene>
<dbReference type="InterPro" id="IPR029044">
    <property type="entry name" value="Nucleotide-diphossugar_trans"/>
</dbReference>
<feature type="transmembrane region" description="Helical" evidence="3">
    <location>
        <begin position="287"/>
        <end position="307"/>
    </location>
</feature>
<keyword evidence="3" id="KW-0812">Transmembrane</keyword>
<keyword evidence="5" id="KW-0328">Glycosyltransferase</keyword>
<evidence type="ECO:0000313" key="5">
    <source>
        <dbReference type="EMBL" id="MET1755182.1"/>
    </source>
</evidence>
<organism evidence="5 6">
    <name type="scientific">Novosphingobium kalidii</name>
    <dbReference type="NCBI Taxonomy" id="3230299"/>
    <lineage>
        <taxon>Bacteria</taxon>
        <taxon>Pseudomonadati</taxon>
        <taxon>Pseudomonadota</taxon>
        <taxon>Alphaproteobacteria</taxon>
        <taxon>Sphingomonadales</taxon>
        <taxon>Sphingomonadaceae</taxon>
        <taxon>Novosphingobium</taxon>
    </lineage>
</organism>
<feature type="transmembrane region" description="Helical" evidence="3">
    <location>
        <begin position="242"/>
        <end position="275"/>
    </location>
</feature>
<dbReference type="RefSeq" id="WP_353983659.1">
    <property type="nucleotide sequence ID" value="NZ_JBEWLY010000013.1"/>
</dbReference>
<feature type="domain" description="Glycosyltransferase 2-like" evidence="4">
    <location>
        <begin position="5"/>
        <end position="133"/>
    </location>
</feature>
<keyword evidence="3" id="KW-0472">Membrane</keyword>
<keyword evidence="6" id="KW-1185">Reference proteome</keyword>
<dbReference type="EMBL" id="JBEWLY010000013">
    <property type="protein sequence ID" value="MET1755182.1"/>
    <property type="molecule type" value="Genomic_DNA"/>
</dbReference>
<sequence length="336" mass="36433">MLIVVGIKALNEEDHIARTIESALAALDPFTGKVVLADSGSVDRTVEIARRYPIEIVQLANTDERCCGAGAQLAYQSAMDADFFYLLDGDMVLDAEFLKVAVARLQADPQVAGISGVVVECNLVSQQYRISQQNTKHEEANVDRLDGGGLYRVAAVASVNYFADRNLHAFEEFELGARLTSKGWRLLRIGQPAVYHYGHLTGGYRLLWRRLRSGYSGGAGEVLRAALGQPHFKAVLLRLRHLHVGAVVIVWWMMLAGAAASAAWPLLAVIIAAPWAGLALRRGSAALGLYSLASWNVATLGLIGGLLQRRTPPTEPLSHKRLKSLATGTQTQTGIR</sequence>
<accession>A0ABV2D015</accession>
<dbReference type="PANTHER" id="PTHR43630">
    <property type="entry name" value="POLY-BETA-1,6-N-ACETYL-D-GLUCOSAMINE SYNTHASE"/>
    <property type="match status" value="1"/>
</dbReference>
<feature type="region of interest" description="Disordered" evidence="2">
    <location>
        <begin position="313"/>
        <end position="336"/>
    </location>
</feature>
<evidence type="ECO:0000313" key="6">
    <source>
        <dbReference type="Proteomes" id="UP001548713"/>
    </source>
</evidence>
<proteinExistence type="inferred from homology"/>
<dbReference type="Pfam" id="PF00535">
    <property type="entry name" value="Glycos_transf_2"/>
    <property type="match status" value="1"/>
</dbReference>
<dbReference type="Gene3D" id="3.90.550.10">
    <property type="entry name" value="Spore Coat Polysaccharide Biosynthesis Protein SpsA, Chain A"/>
    <property type="match status" value="1"/>
</dbReference>
<dbReference type="SUPFAM" id="SSF53448">
    <property type="entry name" value="Nucleotide-diphospho-sugar transferases"/>
    <property type="match status" value="1"/>
</dbReference>
<dbReference type="Proteomes" id="UP001548713">
    <property type="component" value="Unassembled WGS sequence"/>
</dbReference>
<evidence type="ECO:0000256" key="3">
    <source>
        <dbReference type="SAM" id="Phobius"/>
    </source>
</evidence>